<keyword evidence="2" id="KW-0175">Coiled coil</keyword>
<evidence type="ECO:0000256" key="3">
    <source>
        <dbReference type="SAM" id="MobiDB-lite"/>
    </source>
</evidence>
<feature type="region of interest" description="Disordered" evidence="3">
    <location>
        <begin position="136"/>
        <end position="165"/>
    </location>
</feature>
<name>A0A6A6UZA1_9PLEO</name>
<dbReference type="PANTHER" id="PTHR13275">
    <property type="entry name" value="YL-1 PROTEIN TRANSCRIPTION FACTOR-LIKE 1"/>
    <property type="match status" value="1"/>
</dbReference>
<organism evidence="5 6">
    <name type="scientific">Sporormia fimetaria CBS 119925</name>
    <dbReference type="NCBI Taxonomy" id="1340428"/>
    <lineage>
        <taxon>Eukaryota</taxon>
        <taxon>Fungi</taxon>
        <taxon>Dikarya</taxon>
        <taxon>Ascomycota</taxon>
        <taxon>Pezizomycotina</taxon>
        <taxon>Dothideomycetes</taxon>
        <taxon>Pleosporomycetidae</taxon>
        <taxon>Pleosporales</taxon>
        <taxon>Sporormiaceae</taxon>
        <taxon>Sporormia</taxon>
    </lineage>
</organism>
<evidence type="ECO:0000259" key="4">
    <source>
        <dbReference type="SMART" id="SM00993"/>
    </source>
</evidence>
<dbReference type="AlphaFoldDB" id="A0A6A6UZA1"/>
<dbReference type="InterPro" id="IPR013272">
    <property type="entry name" value="Vps72/YL1_C"/>
</dbReference>
<comment type="similarity">
    <text evidence="1">Belongs to the VPS72/YL1 family.</text>
</comment>
<evidence type="ECO:0000256" key="2">
    <source>
        <dbReference type="SAM" id="Coils"/>
    </source>
</evidence>
<keyword evidence="6" id="KW-1185">Reference proteome</keyword>
<feature type="coiled-coil region" evidence="2">
    <location>
        <begin position="190"/>
        <end position="263"/>
    </location>
</feature>
<dbReference type="Proteomes" id="UP000799440">
    <property type="component" value="Unassembled WGS sequence"/>
</dbReference>
<dbReference type="PANTHER" id="PTHR13275:SF4">
    <property type="entry name" value="VACUOLAR PROTEIN SORTING-ASSOCIATED PROTEIN 72 HOMOLOG"/>
    <property type="match status" value="1"/>
</dbReference>
<feature type="compositionally biased region" description="Basic and acidic residues" evidence="3">
    <location>
        <begin position="1"/>
        <end position="11"/>
    </location>
</feature>
<dbReference type="OrthoDB" id="3942062at2759"/>
<feature type="region of interest" description="Disordered" evidence="3">
    <location>
        <begin position="390"/>
        <end position="440"/>
    </location>
</feature>
<protein>
    <submittedName>
        <fullName evidence="5">YL1-domain-containing protein</fullName>
    </submittedName>
</protein>
<dbReference type="Pfam" id="PF05764">
    <property type="entry name" value="YL1"/>
    <property type="match status" value="1"/>
</dbReference>
<gene>
    <name evidence="5" type="ORF">M011DRAFT_471781</name>
</gene>
<feature type="compositionally biased region" description="Acidic residues" evidence="3">
    <location>
        <begin position="91"/>
        <end position="101"/>
    </location>
</feature>
<feature type="compositionally biased region" description="Acidic residues" evidence="3">
    <location>
        <begin position="53"/>
        <end position="83"/>
    </location>
</feature>
<dbReference type="GO" id="GO:0005634">
    <property type="term" value="C:nucleus"/>
    <property type="evidence" value="ECO:0007669"/>
    <property type="project" value="TreeGrafter"/>
</dbReference>
<proteinExistence type="inferred from homology"/>
<feature type="domain" description="Vps72/YL1 C-terminal" evidence="4">
    <location>
        <begin position="572"/>
        <end position="601"/>
    </location>
</feature>
<evidence type="ECO:0000313" key="5">
    <source>
        <dbReference type="EMBL" id="KAF2743069.1"/>
    </source>
</evidence>
<sequence>MDHDETSRAPHDAASSTSREDAGDNEAPELMVTARARRSNAGNRMSTLLAQAADEEEWGEEWEEAPNEEEFVGEETNEQDDFNLESSSSSDDSDADDAADDAGEKELRRAERQERTKKRKATNLFAAGAAAIARKKVKLSATTDRQREFAPRPKKKSERASWIPTVEDGPVRTSLRKQTVANKEITLAKLKEKDRRRDDTLAMMKAAEARKAKVELEAMTQEERLAEAARTERINSKSLHKWEAAEEQRAAERQAKLDALKNRQIEGPFIRYWSGPAVWVDDKIRYTGKDAPTIEELDEKLNKEMVASVDREGHDRVGADSSKPAPLATVSTEISSVPNAVQFADAPQSQPTGLYQSHFQGHMQPPQSAPAPPPVGCHAMPYPSTLMFPPPHNGDSFLSGIEQYANDGPAKPEPSQFTHDNAGQLAHHPQQPNMTQSSIPPNPWTHSFPYMQGHTSLSDSSFSHNPGDPASLLRQFQRPIPPPAPPRKKIIRKALRNLIMLVSPSLSSPAVAHKHRSSTSLVKEKDRTALIYINATLFGWDMLDATAQVTSMLNAPRTKRERDSVAKGARKELCAVTNRIARYRDPGTGIPYFDRKAFSVLRGVVSGAFVWSGGLGCYVGGRADAGSGATGVRPAEGVPARFLSMTAPVSTPAKVDGHLKEPQGADVQSDRKDVAAG</sequence>
<feature type="compositionally biased region" description="Polar residues" evidence="3">
    <location>
        <begin position="40"/>
        <end position="49"/>
    </location>
</feature>
<feature type="compositionally biased region" description="Basic and acidic residues" evidence="3">
    <location>
        <begin position="655"/>
        <end position="677"/>
    </location>
</feature>
<accession>A0A6A6UZA1</accession>
<dbReference type="InterPro" id="IPR046757">
    <property type="entry name" value="YL1_N"/>
</dbReference>
<feature type="region of interest" description="Disordered" evidence="3">
    <location>
        <begin position="652"/>
        <end position="677"/>
    </location>
</feature>
<reference evidence="5" key="1">
    <citation type="journal article" date="2020" name="Stud. Mycol.">
        <title>101 Dothideomycetes genomes: a test case for predicting lifestyles and emergence of pathogens.</title>
        <authorList>
            <person name="Haridas S."/>
            <person name="Albert R."/>
            <person name="Binder M."/>
            <person name="Bloem J."/>
            <person name="Labutti K."/>
            <person name="Salamov A."/>
            <person name="Andreopoulos B."/>
            <person name="Baker S."/>
            <person name="Barry K."/>
            <person name="Bills G."/>
            <person name="Bluhm B."/>
            <person name="Cannon C."/>
            <person name="Castanera R."/>
            <person name="Culley D."/>
            <person name="Daum C."/>
            <person name="Ezra D."/>
            <person name="Gonzalez J."/>
            <person name="Henrissat B."/>
            <person name="Kuo A."/>
            <person name="Liang C."/>
            <person name="Lipzen A."/>
            <person name="Lutzoni F."/>
            <person name="Magnuson J."/>
            <person name="Mondo S."/>
            <person name="Nolan M."/>
            <person name="Ohm R."/>
            <person name="Pangilinan J."/>
            <person name="Park H.-J."/>
            <person name="Ramirez L."/>
            <person name="Alfaro M."/>
            <person name="Sun H."/>
            <person name="Tritt A."/>
            <person name="Yoshinaga Y."/>
            <person name="Zwiers L.-H."/>
            <person name="Turgeon B."/>
            <person name="Goodwin S."/>
            <person name="Spatafora J."/>
            <person name="Crous P."/>
            <person name="Grigoriev I."/>
        </authorList>
    </citation>
    <scope>NUCLEOTIDE SEQUENCE</scope>
    <source>
        <strain evidence="5">CBS 119925</strain>
    </source>
</reference>
<dbReference type="Pfam" id="PF08265">
    <property type="entry name" value="YL1_C"/>
    <property type="match status" value="1"/>
</dbReference>
<feature type="region of interest" description="Disordered" evidence="3">
    <location>
        <begin position="1"/>
        <end position="122"/>
    </location>
</feature>
<feature type="compositionally biased region" description="Polar residues" evidence="3">
    <location>
        <begin position="430"/>
        <end position="439"/>
    </location>
</feature>
<feature type="compositionally biased region" description="Basic and acidic residues" evidence="3">
    <location>
        <begin position="102"/>
        <end position="114"/>
    </location>
</feature>
<dbReference type="EMBL" id="MU006601">
    <property type="protein sequence ID" value="KAF2743069.1"/>
    <property type="molecule type" value="Genomic_DNA"/>
</dbReference>
<evidence type="ECO:0000256" key="1">
    <source>
        <dbReference type="ARBA" id="ARBA00006832"/>
    </source>
</evidence>
<evidence type="ECO:0000313" key="6">
    <source>
        <dbReference type="Proteomes" id="UP000799440"/>
    </source>
</evidence>
<dbReference type="SMART" id="SM00993">
    <property type="entry name" value="YL1_C"/>
    <property type="match status" value="1"/>
</dbReference>